<keyword evidence="2" id="KW-1185">Reference proteome</keyword>
<protein>
    <submittedName>
        <fullName evidence="1">Uncharacterized protein</fullName>
    </submittedName>
</protein>
<dbReference type="OrthoDB" id="6637633at2"/>
<dbReference type="EMBL" id="AP014648">
    <property type="protein sequence ID" value="BAQ17931.1"/>
    <property type="molecule type" value="Genomic_DNA"/>
</dbReference>
<evidence type="ECO:0000313" key="2">
    <source>
        <dbReference type="Proteomes" id="UP000031643"/>
    </source>
</evidence>
<reference evidence="1 2" key="1">
    <citation type="submission" date="2014-09" db="EMBL/GenBank/DDBJ databases">
        <title>Genome sequencing of Methyloceanibacter caenitepidi Gela4.</title>
        <authorList>
            <person name="Takeuchi M."/>
            <person name="Susumu S."/>
            <person name="Kamagata Y."/>
            <person name="Oshima K."/>
            <person name="Hattori M."/>
            <person name="Iwasaki W."/>
        </authorList>
    </citation>
    <scope>NUCLEOTIDE SEQUENCE [LARGE SCALE GENOMIC DNA]</scope>
    <source>
        <strain evidence="1 2">Gela4</strain>
    </source>
</reference>
<dbReference type="STRING" id="1384459.GL4_2497"/>
<gene>
    <name evidence="1" type="ORF">GL4_2497</name>
</gene>
<dbReference type="RefSeq" id="WP_052464449.1">
    <property type="nucleotide sequence ID" value="NZ_AP014648.1"/>
</dbReference>
<evidence type="ECO:0000313" key="1">
    <source>
        <dbReference type="EMBL" id="BAQ17931.1"/>
    </source>
</evidence>
<dbReference type="Proteomes" id="UP000031643">
    <property type="component" value="Chromosome"/>
</dbReference>
<dbReference type="KEGG" id="mcg:GL4_2497"/>
<dbReference type="AlphaFoldDB" id="A0A0A8K599"/>
<name>A0A0A8K599_9HYPH</name>
<sequence length="232" mass="26161">MSNLYIYECSPIDDWSAWKPLNEWMKDSLADGRLTDEKIDTLHLRLGAARKALLHRGWDGDTDIGPYVSALPWSYDDYVIAWKQSDDGTTFLASPWSLHPLIAKFIVSIDDADASLRLDSFYYEDQRGPEPFIPGDCHKYAGAGEWACHCHLGVRYETSCLGKNDTTPEKHGGFLEIGFENKGGTIIRATINGEEKCDVENISIRFCGDDEVRGSVSALRFLYENTRHMIGE</sequence>
<organism evidence="1 2">
    <name type="scientific">Methyloceanibacter caenitepidi</name>
    <dbReference type="NCBI Taxonomy" id="1384459"/>
    <lineage>
        <taxon>Bacteria</taxon>
        <taxon>Pseudomonadati</taxon>
        <taxon>Pseudomonadota</taxon>
        <taxon>Alphaproteobacteria</taxon>
        <taxon>Hyphomicrobiales</taxon>
        <taxon>Hyphomicrobiaceae</taxon>
        <taxon>Methyloceanibacter</taxon>
    </lineage>
</organism>
<accession>A0A0A8K599</accession>
<proteinExistence type="predicted"/>
<dbReference type="HOGENOM" id="CLU_1193712_0_0_5"/>